<accession>A0A1B9GSA7</accession>
<feature type="compositionally biased region" description="Low complexity" evidence="1">
    <location>
        <begin position="325"/>
        <end position="339"/>
    </location>
</feature>
<dbReference type="STRING" id="1296120.A0A1B9GSA7"/>
<feature type="compositionally biased region" description="Polar residues" evidence="1">
    <location>
        <begin position="398"/>
        <end position="410"/>
    </location>
</feature>
<name>A0A1B9GSA7_9TREE</name>
<feature type="compositionally biased region" description="Low complexity" evidence="1">
    <location>
        <begin position="206"/>
        <end position="220"/>
    </location>
</feature>
<reference evidence="2 3" key="1">
    <citation type="submission" date="2013-07" db="EMBL/GenBank/DDBJ databases">
        <title>The Genome Sequence of Cryptococcus heveanensis BCC8398.</title>
        <authorList>
            <consortium name="The Broad Institute Genome Sequencing Platform"/>
            <person name="Cuomo C."/>
            <person name="Litvintseva A."/>
            <person name="Chen Y."/>
            <person name="Heitman J."/>
            <person name="Sun S."/>
            <person name="Springer D."/>
            <person name="Dromer F."/>
            <person name="Young S.K."/>
            <person name="Zeng Q."/>
            <person name="Gargeya S."/>
            <person name="Fitzgerald M."/>
            <person name="Abouelleil A."/>
            <person name="Alvarado L."/>
            <person name="Berlin A.M."/>
            <person name="Chapman S.B."/>
            <person name="Dewar J."/>
            <person name="Goldberg J."/>
            <person name="Griggs A."/>
            <person name="Gujja S."/>
            <person name="Hansen M."/>
            <person name="Howarth C."/>
            <person name="Imamovic A."/>
            <person name="Larimer J."/>
            <person name="McCowan C."/>
            <person name="Murphy C."/>
            <person name="Pearson M."/>
            <person name="Priest M."/>
            <person name="Roberts A."/>
            <person name="Saif S."/>
            <person name="Shea T."/>
            <person name="Sykes S."/>
            <person name="Wortman J."/>
            <person name="Nusbaum C."/>
            <person name="Birren B."/>
        </authorList>
    </citation>
    <scope>NUCLEOTIDE SEQUENCE [LARGE SCALE GENOMIC DNA]</scope>
    <source>
        <strain evidence="2 3">BCC8398</strain>
    </source>
</reference>
<feature type="region of interest" description="Disordered" evidence="1">
    <location>
        <begin position="176"/>
        <end position="454"/>
    </location>
</feature>
<dbReference type="EMBL" id="KI669502">
    <property type="protein sequence ID" value="OCF33959.1"/>
    <property type="molecule type" value="Genomic_DNA"/>
</dbReference>
<feature type="compositionally biased region" description="Pro residues" evidence="1">
    <location>
        <begin position="297"/>
        <end position="308"/>
    </location>
</feature>
<proteinExistence type="predicted"/>
<organism evidence="2 3">
    <name type="scientific">Kwoniella heveanensis BCC8398</name>
    <dbReference type="NCBI Taxonomy" id="1296120"/>
    <lineage>
        <taxon>Eukaryota</taxon>
        <taxon>Fungi</taxon>
        <taxon>Dikarya</taxon>
        <taxon>Basidiomycota</taxon>
        <taxon>Agaricomycotina</taxon>
        <taxon>Tremellomycetes</taxon>
        <taxon>Tremellales</taxon>
        <taxon>Cryptococcaceae</taxon>
        <taxon>Kwoniella</taxon>
    </lineage>
</organism>
<evidence type="ECO:0000313" key="3">
    <source>
        <dbReference type="Proteomes" id="UP000092666"/>
    </source>
</evidence>
<keyword evidence="3" id="KW-1185">Reference proteome</keyword>
<dbReference type="OrthoDB" id="2564800at2759"/>
<evidence type="ECO:0000256" key="1">
    <source>
        <dbReference type="SAM" id="MobiDB-lite"/>
    </source>
</evidence>
<sequence>MSSSVNIPEDLDRKLLDAPWLGKKDQNGTSRLFKYAPTPDGASYILVTTELTSIEVHIPPASEISSIPWSTEHSFLARTQELIQSSGFEEEEDEDQQLGLILDRLGEMMSASQWNDVQVLAETEEKEQNVLYLNADGFGWRFPLSPLNPTEHLQFIARHLISPLANLVAQDRSIPIPSSTRAQSPFDPTVKLISDPETSRAIKRVSSSGATTTTSQSRSTVKAKPAQKSRSPELEVDVNMDLTSEVGSPTPRRPVRHAINHSQRTTKLASEGLQSPTKKSSLHPPVLSDSSSLAPSSSPPRSTPPPAPEHALTSAQRPRTDERPSPSSSLPVLSSTPVNSSPPPPPDDLPPSKKQKVEPPVSAMKNHNLNKDNKGYHAVSKGEDRSSPSLGSAMDFNPPSSSSRTSGGHTQSSQKSKKEREREEEEEMQRKIGEMKKKMEKGGTGRLGKRRLAR</sequence>
<gene>
    <name evidence="2" type="ORF">I316_04305</name>
</gene>
<protein>
    <submittedName>
        <fullName evidence="2">Uncharacterized protein</fullName>
    </submittedName>
</protein>
<evidence type="ECO:0000313" key="2">
    <source>
        <dbReference type="EMBL" id="OCF33959.1"/>
    </source>
</evidence>
<dbReference type="AlphaFoldDB" id="A0A1B9GSA7"/>
<reference evidence="3" key="2">
    <citation type="submission" date="2013-12" db="EMBL/GenBank/DDBJ databases">
        <title>Evolution of pathogenesis and genome organization in the Tremellales.</title>
        <authorList>
            <person name="Cuomo C."/>
            <person name="Litvintseva A."/>
            <person name="Heitman J."/>
            <person name="Chen Y."/>
            <person name="Sun S."/>
            <person name="Springer D."/>
            <person name="Dromer F."/>
            <person name="Young S."/>
            <person name="Zeng Q."/>
            <person name="Chapman S."/>
            <person name="Gujja S."/>
            <person name="Saif S."/>
            <person name="Birren B."/>
        </authorList>
    </citation>
    <scope>NUCLEOTIDE SEQUENCE [LARGE SCALE GENOMIC DNA]</scope>
    <source>
        <strain evidence="3">BCC8398</strain>
    </source>
</reference>
<feature type="compositionally biased region" description="Low complexity" evidence="1">
    <location>
        <begin position="284"/>
        <end position="296"/>
    </location>
</feature>
<feature type="compositionally biased region" description="Polar residues" evidence="1">
    <location>
        <begin position="260"/>
        <end position="279"/>
    </location>
</feature>
<feature type="compositionally biased region" description="Basic and acidic residues" evidence="1">
    <location>
        <begin position="428"/>
        <end position="443"/>
    </location>
</feature>
<dbReference type="Proteomes" id="UP000092666">
    <property type="component" value="Unassembled WGS sequence"/>
</dbReference>
<feature type="compositionally biased region" description="Pro residues" evidence="1">
    <location>
        <begin position="340"/>
        <end position="349"/>
    </location>
</feature>
<feature type="compositionally biased region" description="Basic and acidic residues" evidence="1">
    <location>
        <begin position="369"/>
        <end position="386"/>
    </location>
</feature>